<dbReference type="SUPFAM" id="SSF56672">
    <property type="entry name" value="DNA/RNA polymerases"/>
    <property type="match status" value="1"/>
</dbReference>
<organism evidence="3 4">
    <name type="scientific">Leptotrombidium deliense</name>
    <dbReference type="NCBI Taxonomy" id="299467"/>
    <lineage>
        <taxon>Eukaryota</taxon>
        <taxon>Metazoa</taxon>
        <taxon>Ecdysozoa</taxon>
        <taxon>Arthropoda</taxon>
        <taxon>Chelicerata</taxon>
        <taxon>Arachnida</taxon>
        <taxon>Acari</taxon>
        <taxon>Acariformes</taxon>
        <taxon>Trombidiformes</taxon>
        <taxon>Prostigmata</taxon>
        <taxon>Anystina</taxon>
        <taxon>Parasitengona</taxon>
        <taxon>Trombiculoidea</taxon>
        <taxon>Trombiculidae</taxon>
        <taxon>Leptotrombidium</taxon>
    </lineage>
</organism>
<dbReference type="GO" id="GO:0071897">
    <property type="term" value="P:DNA biosynthetic process"/>
    <property type="evidence" value="ECO:0007669"/>
    <property type="project" value="UniProtKB-ARBA"/>
</dbReference>
<keyword evidence="1" id="KW-0862">Zinc</keyword>
<dbReference type="PROSITE" id="PS50158">
    <property type="entry name" value="ZF_CCHC"/>
    <property type="match status" value="1"/>
</dbReference>
<dbReference type="InterPro" id="IPR005162">
    <property type="entry name" value="Retrotrans_gag_dom"/>
</dbReference>
<accession>A0A443S606</accession>
<dbReference type="PANTHER" id="PTHR33194:SF4">
    <property type="entry name" value="CCHC-TYPE DOMAIN-CONTAINING PROTEIN"/>
    <property type="match status" value="1"/>
</dbReference>
<dbReference type="PANTHER" id="PTHR33194">
    <property type="entry name" value="ZINC KNUCKLE DOMAINCONTAINING PROTEIN"/>
    <property type="match status" value="1"/>
</dbReference>
<keyword evidence="1" id="KW-0863">Zinc-finger</keyword>
<dbReference type="Gene3D" id="2.40.70.10">
    <property type="entry name" value="Acid Proteases"/>
    <property type="match status" value="1"/>
</dbReference>
<dbReference type="VEuPathDB" id="VectorBase:LDEU009073"/>
<dbReference type="InterPro" id="IPR043502">
    <property type="entry name" value="DNA/RNA_pol_sf"/>
</dbReference>
<dbReference type="SUPFAM" id="SSF57756">
    <property type="entry name" value="Retrovirus zinc finger-like domains"/>
    <property type="match status" value="1"/>
</dbReference>
<name>A0A443S606_9ACAR</name>
<evidence type="ECO:0000256" key="1">
    <source>
        <dbReference type="PROSITE-ProRule" id="PRU00047"/>
    </source>
</evidence>
<comment type="caution">
    <text evidence="3">The sequence shown here is derived from an EMBL/GenBank/DDBJ whole genome shotgun (WGS) entry which is preliminary data.</text>
</comment>
<keyword evidence="4" id="KW-1185">Reference proteome</keyword>
<dbReference type="SUPFAM" id="SSF50630">
    <property type="entry name" value="Acid proteases"/>
    <property type="match status" value="1"/>
</dbReference>
<dbReference type="Proteomes" id="UP000288716">
    <property type="component" value="Unassembled WGS sequence"/>
</dbReference>
<reference evidence="3 4" key="1">
    <citation type="journal article" date="2018" name="Gigascience">
        <title>Genomes of trombidid mites reveal novel predicted allergens and laterally-transferred genes associated with secondary metabolism.</title>
        <authorList>
            <person name="Dong X."/>
            <person name="Chaisiri K."/>
            <person name="Xia D."/>
            <person name="Armstrong S.D."/>
            <person name="Fang Y."/>
            <person name="Donnelly M.J."/>
            <person name="Kadowaki T."/>
            <person name="McGarry J.W."/>
            <person name="Darby A.C."/>
            <person name="Makepeace B.L."/>
        </authorList>
    </citation>
    <scope>NUCLEOTIDE SEQUENCE [LARGE SCALE GENOMIC DNA]</scope>
    <source>
        <strain evidence="3">UoL-UT</strain>
    </source>
</reference>
<dbReference type="SMART" id="SM00343">
    <property type="entry name" value="ZnF_C2HC"/>
    <property type="match status" value="1"/>
</dbReference>
<dbReference type="Pfam" id="PF03732">
    <property type="entry name" value="Retrotrans_gag"/>
    <property type="match status" value="1"/>
</dbReference>
<feature type="domain" description="CCHC-type" evidence="2">
    <location>
        <begin position="244"/>
        <end position="258"/>
    </location>
</feature>
<evidence type="ECO:0000259" key="2">
    <source>
        <dbReference type="PROSITE" id="PS50158"/>
    </source>
</evidence>
<gene>
    <name evidence="3" type="ORF">B4U80_07831</name>
</gene>
<dbReference type="Gene3D" id="3.10.10.10">
    <property type="entry name" value="HIV Type 1 Reverse Transcriptase, subunit A, domain 1"/>
    <property type="match status" value="1"/>
</dbReference>
<dbReference type="GO" id="GO:0003676">
    <property type="term" value="F:nucleic acid binding"/>
    <property type="evidence" value="ECO:0007669"/>
    <property type="project" value="InterPro"/>
</dbReference>
<dbReference type="GO" id="GO:0008270">
    <property type="term" value="F:zinc ion binding"/>
    <property type="evidence" value="ECO:0007669"/>
    <property type="project" value="UniProtKB-KW"/>
</dbReference>
<dbReference type="Pfam" id="PF00098">
    <property type="entry name" value="zf-CCHC"/>
    <property type="match status" value="1"/>
</dbReference>
<proteinExistence type="predicted"/>
<protein>
    <recommendedName>
        <fullName evidence="2">CCHC-type domain-containing protein</fullName>
    </recommendedName>
</protein>
<evidence type="ECO:0000313" key="4">
    <source>
        <dbReference type="Proteomes" id="UP000288716"/>
    </source>
</evidence>
<dbReference type="OrthoDB" id="7701707at2759"/>
<keyword evidence="1" id="KW-0479">Metal-binding</keyword>
<dbReference type="CDD" id="cd00303">
    <property type="entry name" value="retropepsin_like"/>
    <property type="match status" value="1"/>
</dbReference>
<sequence>MMNNDEKAAIREIFSDAIAANVSSSSIRVEQYNGHKRRDLMQFIDDFETLSDANRWSEETKIKKLQLYLRESARDWYDCYVKDTNKTWEEVLDSLKENFLPANTDRFLKEQIRSRSQYPGESVTNYILTKQKLCKRYDQNMLQADMLDYIFEGIEPEMARILLPTDPRTVNELLREARKFEYANEFANSRKKTVTINDNGDIDRKMDRLIDRLTEVLRPKYTSLPNQERYVNPNNTRRVDGNPKCYSCGRVGHVARNCQFQNQPSQYPRFASNNTSKAITRNPENRRVNSVDENSDALVNKTYVPQESQFEDDDIFTQVYVKNQKIKAMVDSGSVVTIMSKQLANFLDLKITSYKGNALKACNGSHLDVCGEAKAEISFETENNITNNVLLTVAIVDQFYYDLLLGRDFMKRSKAIIDFNHNTVNFFYKPLANKESDNESNIQSDIIPVCDLKYKDITDIRNRTSGIGSRNIDNNLNNKKLDSFKLGDPNLNNVEDVKVGEGYLKINKNLRPFEKRKLTMLLNKYSHLFAFNENKIGKCKGVEHVIETEGPPIHSAPYRYSPEQRKEIQSQIDKMLKMGIIRKSRSPYSSPVVLFPITENLYTGYQRYRESLRNSCEKTLNLSGAMNKRKRSIG</sequence>
<evidence type="ECO:0000313" key="3">
    <source>
        <dbReference type="EMBL" id="RWS22967.1"/>
    </source>
</evidence>
<dbReference type="EMBL" id="NCKV01007454">
    <property type="protein sequence ID" value="RWS22967.1"/>
    <property type="molecule type" value="Genomic_DNA"/>
</dbReference>
<dbReference type="AlphaFoldDB" id="A0A443S606"/>
<dbReference type="InterPro" id="IPR036875">
    <property type="entry name" value="Znf_CCHC_sf"/>
</dbReference>
<dbReference type="Pfam" id="PF13975">
    <property type="entry name" value="gag-asp_proteas"/>
    <property type="match status" value="1"/>
</dbReference>
<dbReference type="InterPro" id="IPR021109">
    <property type="entry name" value="Peptidase_aspartic_dom_sf"/>
</dbReference>
<dbReference type="Gene3D" id="4.10.60.10">
    <property type="entry name" value="Zinc finger, CCHC-type"/>
    <property type="match status" value="1"/>
</dbReference>
<dbReference type="InterPro" id="IPR001878">
    <property type="entry name" value="Znf_CCHC"/>
</dbReference>